<keyword evidence="1" id="KW-0732">Signal</keyword>
<accession>A0ABT6Y1X2</accession>
<dbReference type="Gene3D" id="3.40.50.1820">
    <property type="entry name" value="alpha/beta hydrolase"/>
    <property type="match status" value="1"/>
</dbReference>
<evidence type="ECO:0000313" key="2">
    <source>
        <dbReference type="EMBL" id="MDI9857583.1"/>
    </source>
</evidence>
<dbReference type="InterPro" id="IPR050955">
    <property type="entry name" value="Plant_Biomass_Hydrol_Est"/>
</dbReference>
<comment type="caution">
    <text evidence="2">The sequence shown here is derived from an EMBL/GenBank/DDBJ whole genome shotgun (WGS) entry which is preliminary data.</text>
</comment>
<dbReference type="InterPro" id="IPR000801">
    <property type="entry name" value="Esterase-like"/>
</dbReference>
<organism evidence="2 3">
    <name type="scientific">Flectobacillus roseus</name>
    <dbReference type="NCBI Taxonomy" id="502259"/>
    <lineage>
        <taxon>Bacteria</taxon>
        <taxon>Pseudomonadati</taxon>
        <taxon>Bacteroidota</taxon>
        <taxon>Cytophagia</taxon>
        <taxon>Cytophagales</taxon>
        <taxon>Flectobacillaceae</taxon>
        <taxon>Flectobacillus</taxon>
    </lineage>
</organism>
<gene>
    <name evidence="2" type="ORF">QM524_00045</name>
</gene>
<name>A0ABT6Y1X2_9BACT</name>
<evidence type="ECO:0000313" key="3">
    <source>
        <dbReference type="Proteomes" id="UP001236507"/>
    </source>
</evidence>
<dbReference type="PANTHER" id="PTHR43037">
    <property type="entry name" value="UNNAMED PRODUCT-RELATED"/>
    <property type="match status" value="1"/>
</dbReference>
<dbReference type="PANTHER" id="PTHR43037:SF1">
    <property type="entry name" value="BLL1128 PROTEIN"/>
    <property type="match status" value="1"/>
</dbReference>
<dbReference type="Pfam" id="PF00756">
    <property type="entry name" value="Esterase"/>
    <property type="match status" value="1"/>
</dbReference>
<dbReference type="Proteomes" id="UP001236507">
    <property type="component" value="Unassembled WGS sequence"/>
</dbReference>
<sequence>MKYLLNLLLLLSAIKGYSQSGNFEKRTFTDKEGHILPYRILFPENYDASKKYPIVLVLHGAGERGNDNEKQLTHGSKLFLSPENRQKFPAIVIFPQCPTDSYWASVKIDRSKSPLDIDFTYNEQPNWPLAAAVDLVKQISKTEKVDKNRIYIMGLSMGGMGTFEAIARNPKLFAAAAPICGGANLTWAKKYAQTVPVWIFHGDADGVVKVGYSRDMYAALRALEAKEVKYTEYPNVNHNSWDNAFAEPNLLPWLFEHKK</sequence>
<dbReference type="SUPFAM" id="SSF53474">
    <property type="entry name" value="alpha/beta-Hydrolases"/>
    <property type="match status" value="1"/>
</dbReference>
<evidence type="ECO:0000256" key="1">
    <source>
        <dbReference type="ARBA" id="ARBA00022729"/>
    </source>
</evidence>
<dbReference type="InterPro" id="IPR029058">
    <property type="entry name" value="AB_hydrolase_fold"/>
</dbReference>
<protein>
    <submittedName>
        <fullName evidence="2">Prolyl oligopeptidase family serine peptidase</fullName>
    </submittedName>
</protein>
<dbReference type="EMBL" id="JASHIF010000001">
    <property type="protein sequence ID" value="MDI9857583.1"/>
    <property type="molecule type" value="Genomic_DNA"/>
</dbReference>
<keyword evidence="3" id="KW-1185">Reference proteome</keyword>
<reference evidence="2 3" key="1">
    <citation type="submission" date="2023-05" db="EMBL/GenBank/DDBJ databases">
        <title>Novel species of genus Flectobacillus isolated from stream in China.</title>
        <authorList>
            <person name="Lu H."/>
        </authorList>
    </citation>
    <scope>NUCLEOTIDE SEQUENCE [LARGE SCALE GENOMIC DNA]</scope>
    <source>
        <strain evidence="2 3">KCTC 42575</strain>
    </source>
</reference>
<proteinExistence type="predicted"/>
<dbReference type="RefSeq" id="WP_283342931.1">
    <property type="nucleotide sequence ID" value="NZ_JASHIF010000001.1"/>
</dbReference>